<dbReference type="InterPro" id="IPR001357">
    <property type="entry name" value="BRCT_dom"/>
</dbReference>
<dbReference type="InterPro" id="IPR036420">
    <property type="entry name" value="BRCT_dom_sf"/>
</dbReference>
<dbReference type="EMBL" id="JARAOO010000002">
    <property type="protein sequence ID" value="KAJ7980191.1"/>
    <property type="molecule type" value="Genomic_DNA"/>
</dbReference>
<feature type="domain" description="BRCT" evidence="5">
    <location>
        <begin position="991"/>
        <end position="1055"/>
    </location>
</feature>
<dbReference type="KEGG" id="qsa:O6P43_003496"/>
<evidence type="ECO:0000256" key="1">
    <source>
        <dbReference type="ARBA" id="ARBA00004123"/>
    </source>
</evidence>
<evidence type="ECO:0000256" key="2">
    <source>
        <dbReference type="ARBA" id="ARBA00022763"/>
    </source>
</evidence>
<accession>A0AAD7QG22</accession>
<feature type="region of interest" description="Disordered" evidence="4">
    <location>
        <begin position="896"/>
        <end position="918"/>
    </location>
</feature>
<dbReference type="GO" id="GO:0005634">
    <property type="term" value="C:nucleus"/>
    <property type="evidence" value="ECO:0007669"/>
    <property type="project" value="UniProtKB-SubCell"/>
</dbReference>
<evidence type="ECO:0000259" key="5">
    <source>
        <dbReference type="PROSITE" id="PS50172"/>
    </source>
</evidence>
<dbReference type="InterPro" id="IPR051579">
    <property type="entry name" value="DDR_Transcriptional_Reg"/>
</dbReference>
<evidence type="ECO:0000313" key="6">
    <source>
        <dbReference type="EMBL" id="KAJ7980191.1"/>
    </source>
</evidence>
<evidence type="ECO:0000256" key="3">
    <source>
        <dbReference type="ARBA" id="ARBA00023242"/>
    </source>
</evidence>
<dbReference type="CDD" id="cd18432">
    <property type="entry name" value="BRCT_PAXIP1_rpt6_like"/>
    <property type="match status" value="1"/>
</dbReference>
<dbReference type="Pfam" id="PF16589">
    <property type="entry name" value="BRCT_2"/>
    <property type="match status" value="1"/>
</dbReference>
<dbReference type="SMART" id="SM00292">
    <property type="entry name" value="BRCT"/>
    <property type="match status" value="1"/>
</dbReference>
<feature type="region of interest" description="Disordered" evidence="4">
    <location>
        <begin position="604"/>
        <end position="646"/>
    </location>
</feature>
<dbReference type="PROSITE" id="PS50172">
    <property type="entry name" value="BRCT"/>
    <property type="match status" value="1"/>
</dbReference>
<organism evidence="6 7">
    <name type="scientific">Quillaja saponaria</name>
    <name type="common">Soap bark tree</name>
    <dbReference type="NCBI Taxonomy" id="32244"/>
    <lineage>
        <taxon>Eukaryota</taxon>
        <taxon>Viridiplantae</taxon>
        <taxon>Streptophyta</taxon>
        <taxon>Embryophyta</taxon>
        <taxon>Tracheophyta</taxon>
        <taxon>Spermatophyta</taxon>
        <taxon>Magnoliopsida</taxon>
        <taxon>eudicotyledons</taxon>
        <taxon>Gunneridae</taxon>
        <taxon>Pentapetalae</taxon>
        <taxon>rosids</taxon>
        <taxon>fabids</taxon>
        <taxon>Fabales</taxon>
        <taxon>Quillajaceae</taxon>
        <taxon>Quillaja</taxon>
    </lineage>
</organism>
<comment type="subcellular location">
    <subcellularLocation>
        <location evidence="1">Nucleus</location>
    </subcellularLocation>
</comment>
<keyword evidence="7" id="KW-1185">Reference proteome</keyword>
<feature type="region of interest" description="Disordered" evidence="4">
    <location>
        <begin position="530"/>
        <end position="581"/>
    </location>
</feature>
<dbReference type="SUPFAM" id="SSF52113">
    <property type="entry name" value="BRCT domain"/>
    <property type="match status" value="1"/>
</dbReference>
<dbReference type="PANTHER" id="PTHR23196">
    <property type="entry name" value="PAX TRANSCRIPTION ACTIVATION DOMAIN INTERACTING PROTEIN"/>
    <property type="match status" value="1"/>
</dbReference>
<feature type="region of interest" description="Disordered" evidence="4">
    <location>
        <begin position="1"/>
        <end position="35"/>
    </location>
</feature>
<comment type="caution">
    <text evidence="6">The sequence shown here is derived from an EMBL/GenBank/DDBJ whole genome shotgun (WGS) entry which is preliminary data.</text>
</comment>
<dbReference type="Gene3D" id="3.40.50.10190">
    <property type="entry name" value="BRCT domain"/>
    <property type="match status" value="2"/>
</dbReference>
<feature type="region of interest" description="Disordered" evidence="4">
    <location>
        <begin position="699"/>
        <end position="727"/>
    </location>
</feature>
<dbReference type="Proteomes" id="UP001163823">
    <property type="component" value="Chromosome 2"/>
</dbReference>
<feature type="compositionally biased region" description="Polar residues" evidence="4">
    <location>
        <begin position="903"/>
        <end position="913"/>
    </location>
</feature>
<keyword evidence="2" id="KW-0227">DNA damage</keyword>
<evidence type="ECO:0000313" key="7">
    <source>
        <dbReference type="Proteomes" id="UP001163823"/>
    </source>
</evidence>
<feature type="region of interest" description="Disordered" evidence="4">
    <location>
        <begin position="351"/>
        <end position="399"/>
    </location>
</feature>
<keyword evidence="3" id="KW-0539">Nucleus</keyword>
<feature type="compositionally biased region" description="Polar residues" evidence="4">
    <location>
        <begin position="360"/>
        <end position="378"/>
    </location>
</feature>
<evidence type="ECO:0000256" key="4">
    <source>
        <dbReference type="SAM" id="MobiDB-lite"/>
    </source>
</evidence>
<feature type="compositionally biased region" description="Acidic residues" evidence="4">
    <location>
        <begin position="387"/>
        <end position="397"/>
    </location>
</feature>
<reference evidence="6" key="1">
    <citation type="journal article" date="2023" name="Science">
        <title>Elucidation of the pathway for biosynthesis of saponin adjuvants from the soapbark tree.</title>
        <authorList>
            <person name="Reed J."/>
            <person name="Orme A."/>
            <person name="El-Demerdash A."/>
            <person name="Owen C."/>
            <person name="Martin L.B.B."/>
            <person name="Misra R.C."/>
            <person name="Kikuchi S."/>
            <person name="Rejzek M."/>
            <person name="Martin A.C."/>
            <person name="Harkess A."/>
            <person name="Leebens-Mack J."/>
            <person name="Louveau T."/>
            <person name="Stephenson M.J."/>
            <person name="Osbourn A."/>
        </authorList>
    </citation>
    <scope>NUCLEOTIDE SEQUENCE</scope>
    <source>
        <strain evidence="6">S10</strain>
    </source>
</reference>
<feature type="compositionally biased region" description="Polar residues" evidence="4">
    <location>
        <begin position="620"/>
        <end position="635"/>
    </location>
</feature>
<dbReference type="PANTHER" id="PTHR23196:SF1">
    <property type="entry name" value="PAX-INTERACTING PROTEIN 1"/>
    <property type="match status" value="1"/>
</dbReference>
<name>A0AAD7QG22_QUISA</name>
<feature type="region of interest" description="Disordered" evidence="4">
    <location>
        <begin position="781"/>
        <end position="834"/>
    </location>
</feature>
<gene>
    <name evidence="6" type="ORF">O6P43_003496</name>
</gene>
<feature type="compositionally biased region" description="Basic and acidic residues" evidence="4">
    <location>
        <begin position="636"/>
        <end position="646"/>
    </location>
</feature>
<protein>
    <submittedName>
        <fullName evidence="6">BRCT domain DNA repair protein</fullName>
    </submittedName>
</protein>
<proteinExistence type="predicted"/>
<dbReference type="Pfam" id="PF16770">
    <property type="entry name" value="RTT107_BRCT_5"/>
    <property type="match status" value="1"/>
</dbReference>
<dbReference type="CDD" id="cd17744">
    <property type="entry name" value="BRCT_MDC1_rpt1"/>
    <property type="match status" value="1"/>
</dbReference>
<dbReference type="AlphaFoldDB" id="A0AAD7QG22"/>
<dbReference type="GO" id="GO:0006974">
    <property type="term" value="P:DNA damage response"/>
    <property type="evidence" value="ECO:0007669"/>
    <property type="project" value="UniProtKB-KW"/>
</dbReference>
<sequence length="1200" mass="132896">MGSLRIDDVGCTQTQPFDSQFSPPSSPGEKDNAGDNYELQHLHCTVPFDDNLQLDDVLETQEVNLAGETQVMNIAGETQVMNSNDETQILDDFYDDENRNTQLVDGFDEEVAIDSDGEGTDKTDVLGDIDELLNDHPISEGSAESVDREKIQCEPLCESGEKKYSEQTDAIIDEQPSSGPMPPRFTYARAEALRATALANRSKALEGAMTETFTVMTTSQSWEQLSLKCTKESCASDSEKVGDEVDHELDHGHTEQVKGFRDKQKNRFASSTVRKLFYADPPAENGGHHISNNISKGEDLLDLSAGDGELAGLSYVDSQEPGELSQANALHFVDRFLKDDTLEADREIDHGKIVQEKSKSLPSTKGQQSLAKINSNRSTGGGTGIFEWDDNREDEGGGDIFRRRKQDFFEGENHRQKFFPQLPKNKGGRRDKCIDDDGQLNVNSDLRLVLNNQELNIKMVQEAKMKSKRKLVTALDEQFEIDSSGQHMETNASEADGQEILNVGLDTQMAAEAMEALSSVVIDRDANNSNQAFKNNTEDHPTGNSKGISSSKQSSSRRRVCRSDIQAASRQSERTKKSGAKLCMSSSILSRKCNNDVRQLLVKEDPSITKSKKTKSSSKANLTSGGSENGYNVHSENIRQGKTEGALKRSRLEELNDFPNTAGVSGRRLVKKRHLQDGIGDFMPIAYRTRRSSIVNQLAKPKSTHISSREEKNSLAEAGSLEEKRNSSTGLLASSMMDNKSSELHPSHFGEVENTKTSQLEQLDPKLSIIVDDIMNQAFSCPTRRRSQRSTSIYDKGSDNLDGSSKLSIDPGKSGKSTAKNKRSQSDAKSTCSVMSSADKKLKGIISEQVLDKAGSGDAPIRCNVDEDDTQISDRKNIGSQFSAKNVEVIARSYESPRERYKSSGSASASPANCKTPVNDASPICMGNEYYKQSCKRNLSRPSLLNEIRSLSATRPQPATASKELRKRRDMSDVRVLYSHHLDADIIKHQKKLLARLGASIASSVTDATHFVADQFVRTRNMLEAIASGKPVVTHLWLESCGQASCFIDEKNYILRDAKKEKEFGFNMTVSLAHACRHPLLKDRRVLITPSTKPSKEILSSLVKAVQGQAVERIGRSALKDDRFPDDLLVLSCEEDYDTCIPFIEKGASVYSSELLLNGIVTQKLEFERHCIFVDHVRRTRSTIWLRKDGDSFLPVTKIR</sequence>